<organism evidence="1 2">
    <name type="scientific">Solanum commersonii</name>
    <name type="common">Commerson's wild potato</name>
    <name type="synonym">Commerson's nightshade</name>
    <dbReference type="NCBI Taxonomy" id="4109"/>
    <lineage>
        <taxon>Eukaryota</taxon>
        <taxon>Viridiplantae</taxon>
        <taxon>Streptophyta</taxon>
        <taxon>Embryophyta</taxon>
        <taxon>Tracheophyta</taxon>
        <taxon>Spermatophyta</taxon>
        <taxon>Magnoliopsida</taxon>
        <taxon>eudicotyledons</taxon>
        <taxon>Gunneridae</taxon>
        <taxon>Pentapetalae</taxon>
        <taxon>asterids</taxon>
        <taxon>lamiids</taxon>
        <taxon>Solanales</taxon>
        <taxon>Solanaceae</taxon>
        <taxon>Solanoideae</taxon>
        <taxon>Solaneae</taxon>
        <taxon>Solanum</taxon>
    </lineage>
</organism>
<reference evidence="1 2" key="1">
    <citation type="submission" date="2020-09" db="EMBL/GenBank/DDBJ databases">
        <title>De no assembly of potato wild relative species, Solanum commersonii.</title>
        <authorList>
            <person name="Cho K."/>
        </authorList>
    </citation>
    <scope>NUCLEOTIDE SEQUENCE [LARGE SCALE GENOMIC DNA]</scope>
    <source>
        <strain evidence="1">LZ3.2</strain>
        <tissue evidence="1">Leaf</tissue>
    </source>
</reference>
<sequence>MSCGLRPKAPHESQARKHRFSVSAFFSHFRIYRIWKSLFRGRTFSNASRLVRAGCLRMG</sequence>
<comment type="caution">
    <text evidence="1">The sequence shown here is derived from an EMBL/GenBank/DDBJ whole genome shotgun (WGS) entry which is preliminary data.</text>
</comment>
<keyword evidence="2" id="KW-1185">Reference proteome</keyword>
<dbReference type="AlphaFoldDB" id="A0A9J5X589"/>
<name>A0A9J5X589_SOLCO</name>
<dbReference type="EMBL" id="JACXVP010000010">
    <property type="protein sequence ID" value="KAG5582943.1"/>
    <property type="molecule type" value="Genomic_DNA"/>
</dbReference>
<evidence type="ECO:0000313" key="2">
    <source>
        <dbReference type="Proteomes" id="UP000824120"/>
    </source>
</evidence>
<dbReference type="Proteomes" id="UP000824120">
    <property type="component" value="Chromosome 10"/>
</dbReference>
<protein>
    <submittedName>
        <fullName evidence="1">Uncharacterized protein</fullName>
    </submittedName>
</protein>
<proteinExistence type="predicted"/>
<gene>
    <name evidence="1" type="ORF">H5410_053570</name>
</gene>
<accession>A0A9J5X589</accession>
<evidence type="ECO:0000313" key="1">
    <source>
        <dbReference type="EMBL" id="KAG5582943.1"/>
    </source>
</evidence>